<gene>
    <name evidence="2" type="ORF">E2C01_003856</name>
</gene>
<proteinExistence type="predicted"/>
<sequence>MSRSCTPTFLGIIRKNRDRWPDKDDSPSFLPSTLQFQPSEVWRLLQHTHCGKPPASQDSPPPHKQCHHGALHYPHYSAKKSPLMFSVLAPADHQEFKILQAVLASILAASTTMQISSLFEFTIT</sequence>
<feature type="region of interest" description="Disordered" evidence="1">
    <location>
        <begin position="49"/>
        <end position="69"/>
    </location>
</feature>
<protein>
    <submittedName>
        <fullName evidence="2">Uncharacterized protein</fullName>
    </submittedName>
</protein>
<name>A0A5B7CSA3_PORTR</name>
<evidence type="ECO:0000313" key="3">
    <source>
        <dbReference type="Proteomes" id="UP000324222"/>
    </source>
</evidence>
<keyword evidence="3" id="KW-1185">Reference proteome</keyword>
<dbReference type="EMBL" id="VSRR010000150">
    <property type="protein sequence ID" value="MPC11196.1"/>
    <property type="molecule type" value="Genomic_DNA"/>
</dbReference>
<evidence type="ECO:0000313" key="2">
    <source>
        <dbReference type="EMBL" id="MPC11196.1"/>
    </source>
</evidence>
<accession>A0A5B7CSA3</accession>
<dbReference type="Proteomes" id="UP000324222">
    <property type="component" value="Unassembled WGS sequence"/>
</dbReference>
<evidence type="ECO:0000256" key="1">
    <source>
        <dbReference type="SAM" id="MobiDB-lite"/>
    </source>
</evidence>
<organism evidence="2 3">
    <name type="scientific">Portunus trituberculatus</name>
    <name type="common">Swimming crab</name>
    <name type="synonym">Neptunus trituberculatus</name>
    <dbReference type="NCBI Taxonomy" id="210409"/>
    <lineage>
        <taxon>Eukaryota</taxon>
        <taxon>Metazoa</taxon>
        <taxon>Ecdysozoa</taxon>
        <taxon>Arthropoda</taxon>
        <taxon>Crustacea</taxon>
        <taxon>Multicrustacea</taxon>
        <taxon>Malacostraca</taxon>
        <taxon>Eumalacostraca</taxon>
        <taxon>Eucarida</taxon>
        <taxon>Decapoda</taxon>
        <taxon>Pleocyemata</taxon>
        <taxon>Brachyura</taxon>
        <taxon>Eubrachyura</taxon>
        <taxon>Portunoidea</taxon>
        <taxon>Portunidae</taxon>
        <taxon>Portuninae</taxon>
        <taxon>Portunus</taxon>
    </lineage>
</organism>
<reference evidence="2 3" key="1">
    <citation type="submission" date="2019-05" db="EMBL/GenBank/DDBJ databases">
        <title>Another draft genome of Portunus trituberculatus and its Hox gene families provides insights of decapod evolution.</title>
        <authorList>
            <person name="Jeong J.-H."/>
            <person name="Song I."/>
            <person name="Kim S."/>
            <person name="Choi T."/>
            <person name="Kim D."/>
            <person name="Ryu S."/>
            <person name="Kim W."/>
        </authorList>
    </citation>
    <scope>NUCLEOTIDE SEQUENCE [LARGE SCALE GENOMIC DNA]</scope>
    <source>
        <tissue evidence="2">Muscle</tissue>
    </source>
</reference>
<dbReference type="AlphaFoldDB" id="A0A5B7CSA3"/>
<comment type="caution">
    <text evidence="2">The sequence shown here is derived from an EMBL/GenBank/DDBJ whole genome shotgun (WGS) entry which is preliminary data.</text>
</comment>